<keyword evidence="4" id="KW-1185">Reference proteome</keyword>
<dbReference type="SUPFAM" id="SSF52499">
    <property type="entry name" value="Isochorismatase-like hydrolases"/>
    <property type="match status" value="1"/>
</dbReference>
<dbReference type="Gene3D" id="3.40.50.850">
    <property type="entry name" value="Isochorismatase-like"/>
    <property type="match status" value="1"/>
</dbReference>
<evidence type="ECO:0000259" key="2">
    <source>
        <dbReference type="Pfam" id="PF00857"/>
    </source>
</evidence>
<dbReference type="PANTHER" id="PTHR43540">
    <property type="entry name" value="PEROXYUREIDOACRYLATE/UREIDOACRYLATE AMIDOHYDROLASE-RELATED"/>
    <property type="match status" value="1"/>
</dbReference>
<dbReference type="InterPro" id="IPR036380">
    <property type="entry name" value="Isochorismatase-like_sf"/>
</dbReference>
<proteinExistence type="predicted"/>
<dbReference type="RefSeq" id="WP_320500537.1">
    <property type="nucleotide sequence ID" value="NZ_JAXCLX010000001.1"/>
</dbReference>
<evidence type="ECO:0000313" key="3">
    <source>
        <dbReference type="EMBL" id="MDY0872119.1"/>
    </source>
</evidence>
<dbReference type="CDD" id="cd01014">
    <property type="entry name" value="nicotinamidase_related"/>
    <property type="match status" value="1"/>
</dbReference>
<dbReference type="Pfam" id="PF00857">
    <property type="entry name" value="Isochorismatase"/>
    <property type="match status" value="1"/>
</dbReference>
<dbReference type="EC" id="3.-.-.-" evidence="3"/>
<evidence type="ECO:0000313" key="4">
    <source>
        <dbReference type="Proteomes" id="UP001271769"/>
    </source>
</evidence>
<dbReference type="PANTHER" id="PTHR43540:SF1">
    <property type="entry name" value="ISOCHORISMATASE HYDROLASE"/>
    <property type="match status" value="1"/>
</dbReference>
<reference evidence="3 4" key="1">
    <citation type="journal article" date="2013" name="Antonie Van Leeuwenhoek">
        <title>Dongia rigui sp. nov., isolated from freshwater of a large wetland in Korea.</title>
        <authorList>
            <person name="Baik K.S."/>
            <person name="Hwang Y.M."/>
            <person name="Choi J.S."/>
            <person name="Kwon J."/>
            <person name="Seong C.N."/>
        </authorList>
    </citation>
    <scope>NUCLEOTIDE SEQUENCE [LARGE SCALE GENOMIC DNA]</scope>
    <source>
        <strain evidence="3 4">04SU4-P</strain>
    </source>
</reference>
<comment type="caution">
    <text evidence="3">The sequence shown here is derived from an EMBL/GenBank/DDBJ whole genome shotgun (WGS) entry which is preliminary data.</text>
</comment>
<dbReference type="GO" id="GO:0016787">
    <property type="term" value="F:hydrolase activity"/>
    <property type="evidence" value="ECO:0007669"/>
    <property type="project" value="UniProtKB-KW"/>
</dbReference>
<organism evidence="3 4">
    <name type="scientific">Dongia rigui</name>
    <dbReference type="NCBI Taxonomy" id="940149"/>
    <lineage>
        <taxon>Bacteria</taxon>
        <taxon>Pseudomonadati</taxon>
        <taxon>Pseudomonadota</taxon>
        <taxon>Alphaproteobacteria</taxon>
        <taxon>Rhodospirillales</taxon>
        <taxon>Dongiaceae</taxon>
        <taxon>Dongia</taxon>
    </lineage>
</organism>
<sequence length="186" mass="19547">MSKNGLLVVDVQNDYFPGGRWTLSNMDEASDNVARLIAAARAAGHPVFHVQHVMEEADSPFFTKGTAGAEIHPKVKPAAGEAQVVKSEVNAFLGTDLKAKLDAAGVKDLVVCGAMSHMCVDAATRAAADFGYKVTLAHDACATRDAEFNGVKVPARDVHASFMAALGSYAKVVSTDDVITSTLKKA</sequence>
<dbReference type="Proteomes" id="UP001271769">
    <property type="component" value="Unassembled WGS sequence"/>
</dbReference>
<feature type="domain" description="Isochorismatase-like" evidence="2">
    <location>
        <begin position="6"/>
        <end position="148"/>
    </location>
</feature>
<keyword evidence="1 3" id="KW-0378">Hydrolase</keyword>
<dbReference type="EMBL" id="JAXCLX010000001">
    <property type="protein sequence ID" value="MDY0872119.1"/>
    <property type="molecule type" value="Genomic_DNA"/>
</dbReference>
<protein>
    <submittedName>
        <fullName evidence="3">Cysteine hydrolase family protein</fullName>
        <ecNumber evidence="3">3.-.-.-</ecNumber>
    </submittedName>
</protein>
<name>A0ABU5DYV8_9PROT</name>
<gene>
    <name evidence="3" type="ORF">SMD31_09300</name>
</gene>
<accession>A0ABU5DYV8</accession>
<dbReference type="InterPro" id="IPR050272">
    <property type="entry name" value="Isochorismatase-like_hydrls"/>
</dbReference>
<dbReference type="InterPro" id="IPR000868">
    <property type="entry name" value="Isochorismatase-like_dom"/>
</dbReference>
<evidence type="ECO:0000256" key="1">
    <source>
        <dbReference type="ARBA" id="ARBA00022801"/>
    </source>
</evidence>